<gene>
    <name evidence="2" type="ORF">LVY65_09575</name>
</gene>
<dbReference type="Proteomes" id="UP001139410">
    <property type="component" value="Unassembled WGS sequence"/>
</dbReference>
<feature type="transmembrane region" description="Helical" evidence="1">
    <location>
        <begin position="82"/>
        <end position="108"/>
    </location>
</feature>
<comment type="caution">
    <text evidence="2">The sequence shown here is derived from an EMBL/GenBank/DDBJ whole genome shotgun (WGS) entry which is preliminary data.</text>
</comment>
<keyword evidence="1" id="KW-0812">Transmembrane</keyword>
<organism evidence="2 3">
    <name type="scientific">Sphingomonas cremea</name>
    <dbReference type="NCBI Taxonomy" id="2904799"/>
    <lineage>
        <taxon>Bacteria</taxon>
        <taxon>Pseudomonadati</taxon>
        <taxon>Pseudomonadota</taxon>
        <taxon>Alphaproteobacteria</taxon>
        <taxon>Sphingomonadales</taxon>
        <taxon>Sphingomonadaceae</taxon>
        <taxon>Sphingomonas</taxon>
    </lineage>
</organism>
<feature type="transmembrane region" description="Helical" evidence="1">
    <location>
        <begin position="20"/>
        <end position="45"/>
    </location>
</feature>
<dbReference type="InterPro" id="IPR021279">
    <property type="entry name" value="DUF2721"/>
</dbReference>
<feature type="transmembrane region" description="Helical" evidence="1">
    <location>
        <begin position="114"/>
        <end position="137"/>
    </location>
</feature>
<dbReference type="Pfam" id="PF11026">
    <property type="entry name" value="DUF2721"/>
    <property type="match status" value="1"/>
</dbReference>
<evidence type="ECO:0000256" key="1">
    <source>
        <dbReference type="SAM" id="Phobius"/>
    </source>
</evidence>
<name>A0A9X1QKZ2_9SPHN</name>
<evidence type="ECO:0000313" key="3">
    <source>
        <dbReference type="Proteomes" id="UP001139410"/>
    </source>
</evidence>
<dbReference type="AlphaFoldDB" id="A0A9X1QKZ2"/>
<keyword evidence="1" id="KW-0472">Membrane</keyword>
<keyword evidence="1" id="KW-1133">Transmembrane helix</keyword>
<proteinExistence type="predicted"/>
<dbReference type="RefSeq" id="WP_235067842.1">
    <property type="nucleotide sequence ID" value="NZ_JAKFGM010000002.1"/>
</dbReference>
<accession>A0A9X1QKZ2</accession>
<protein>
    <submittedName>
        <fullName evidence="2">DUF2721 domain-containing protein</fullName>
    </submittedName>
</protein>
<evidence type="ECO:0000313" key="2">
    <source>
        <dbReference type="EMBL" id="MCF2515310.1"/>
    </source>
</evidence>
<sequence>MATPSLLPHTPALAQLAQIIQLAVAPVFLLAGLGAFLNVCAGRLARIVDRARRLEPRILESRGQEHDRLIREIRMLDRRIRVVNTAIFTSVLAAVLISIVVILLFGAFLTGYRFGTLIALLFIAAMIATASGFAIFLHETRLGTRSVRIGSHILDHEPDEDEGR</sequence>
<keyword evidence="3" id="KW-1185">Reference proteome</keyword>
<reference evidence="2" key="1">
    <citation type="submission" date="2022-01" db="EMBL/GenBank/DDBJ databases">
        <authorList>
            <person name="Jo J.-H."/>
            <person name="Im W.-T."/>
        </authorList>
    </citation>
    <scope>NUCLEOTIDE SEQUENCE</scope>
    <source>
        <strain evidence="2">G124</strain>
    </source>
</reference>
<dbReference type="EMBL" id="JAKFGM010000002">
    <property type="protein sequence ID" value="MCF2515310.1"/>
    <property type="molecule type" value="Genomic_DNA"/>
</dbReference>